<feature type="compositionally biased region" description="Basic residues" evidence="1">
    <location>
        <begin position="412"/>
        <end position="422"/>
    </location>
</feature>
<dbReference type="SMART" id="SM00212">
    <property type="entry name" value="UBCc"/>
    <property type="match status" value="1"/>
</dbReference>
<reference evidence="3" key="1">
    <citation type="submission" date="2014-11" db="EMBL/GenBank/DDBJ databases">
        <authorList>
            <person name="Otto D Thomas"/>
            <person name="Naeem Raeece"/>
        </authorList>
    </citation>
    <scope>NUCLEOTIDE SEQUENCE</scope>
</reference>
<dbReference type="AlphaFoldDB" id="A0A0G4HGI0"/>
<feature type="compositionally biased region" description="Gly residues" evidence="1">
    <location>
        <begin position="178"/>
        <end position="191"/>
    </location>
</feature>
<accession>A0A0G4HGI0</accession>
<name>A0A0G4HGI0_9ALVE</name>
<feature type="region of interest" description="Disordered" evidence="1">
    <location>
        <begin position="660"/>
        <end position="684"/>
    </location>
</feature>
<dbReference type="InterPro" id="IPR029071">
    <property type="entry name" value="Ubiquitin-like_domsf"/>
</dbReference>
<dbReference type="CDD" id="cd17039">
    <property type="entry name" value="Ubl_ubiquitin_like"/>
    <property type="match status" value="1"/>
</dbReference>
<dbReference type="InterPro" id="IPR050113">
    <property type="entry name" value="Ub_conjugating_enzyme"/>
</dbReference>
<dbReference type="Gene3D" id="3.10.110.10">
    <property type="entry name" value="Ubiquitin Conjugating Enzyme"/>
    <property type="match status" value="1"/>
</dbReference>
<protein>
    <recommendedName>
        <fullName evidence="2">UBC core domain-containing protein</fullName>
    </recommendedName>
</protein>
<feature type="region of interest" description="Disordered" evidence="1">
    <location>
        <begin position="154"/>
        <end position="234"/>
    </location>
</feature>
<gene>
    <name evidence="3" type="ORF">Cvel_1032</name>
</gene>
<feature type="region of interest" description="Disordered" evidence="1">
    <location>
        <begin position="338"/>
        <end position="451"/>
    </location>
</feature>
<feature type="compositionally biased region" description="Basic and acidic residues" evidence="1">
    <location>
        <begin position="423"/>
        <end position="440"/>
    </location>
</feature>
<feature type="region of interest" description="Disordered" evidence="1">
    <location>
        <begin position="269"/>
        <end position="324"/>
    </location>
</feature>
<evidence type="ECO:0000256" key="1">
    <source>
        <dbReference type="SAM" id="MobiDB-lite"/>
    </source>
</evidence>
<dbReference type="InterPro" id="IPR000608">
    <property type="entry name" value="UBC"/>
</dbReference>
<dbReference type="InterPro" id="IPR016135">
    <property type="entry name" value="UBQ-conjugating_enzyme/RWD"/>
</dbReference>
<dbReference type="Pfam" id="PF00179">
    <property type="entry name" value="UQ_con"/>
    <property type="match status" value="1"/>
</dbReference>
<dbReference type="VEuPathDB" id="CryptoDB:Cvel_1032"/>
<dbReference type="EMBL" id="CDMZ01002630">
    <property type="protein sequence ID" value="CEM43209.1"/>
    <property type="molecule type" value="Genomic_DNA"/>
</dbReference>
<dbReference type="CDD" id="cd00195">
    <property type="entry name" value="UBCc_UEV"/>
    <property type="match status" value="1"/>
</dbReference>
<feature type="compositionally biased region" description="Low complexity" evidence="1">
    <location>
        <begin position="269"/>
        <end position="293"/>
    </location>
</feature>
<organism evidence="3">
    <name type="scientific">Chromera velia CCMP2878</name>
    <dbReference type="NCBI Taxonomy" id="1169474"/>
    <lineage>
        <taxon>Eukaryota</taxon>
        <taxon>Sar</taxon>
        <taxon>Alveolata</taxon>
        <taxon>Colpodellida</taxon>
        <taxon>Chromeraceae</taxon>
        <taxon>Chromera</taxon>
    </lineage>
</organism>
<feature type="compositionally biased region" description="Basic and acidic residues" evidence="1">
    <location>
        <begin position="346"/>
        <end position="411"/>
    </location>
</feature>
<evidence type="ECO:0000259" key="2">
    <source>
        <dbReference type="PROSITE" id="PS50127"/>
    </source>
</evidence>
<evidence type="ECO:0000313" key="3">
    <source>
        <dbReference type="EMBL" id="CEM43209.1"/>
    </source>
</evidence>
<dbReference type="PROSITE" id="PS50127">
    <property type="entry name" value="UBC_2"/>
    <property type="match status" value="1"/>
</dbReference>
<feature type="compositionally biased region" description="Basic and acidic residues" evidence="1">
    <location>
        <begin position="296"/>
        <end position="309"/>
    </location>
</feature>
<feature type="domain" description="UBC core" evidence="2">
    <location>
        <begin position="3"/>
        <end position="175"/>
    </location>
</feature>
<dbReference type="SUPFAM" id="SSF54236">
    <property type="entry name" value="Ubiquitin-like"/>
    <property type="match status" value="1"/>
</dbReference>
<dbReference type="SUPFAM" id="SSF54495">
    <property type="entry name" value="UBC-like"/>
    <property type="match status" value="1"/>
</dbReference>
<sequence>MVLAEQRVRKEINLLKETELPGLSFATAENDIFNWDVTIDCPEGTPYEGKVLSLHIQFPCNNYPFEPFRITVKKDQPYEKRVAYHPTLSYDNPTFTIPYAGCDSKCDRAYSLWTPAMTVVHVLECFILPQLLVCSSQQRFLDYFKNERYHLAPVNPSTEEEAGATGGQNTKKSPSAGKTGGEGGDTDGGAQAGDSNGVTQEGENNEAEKESETALSSLFSDGFTPSSSSSSSSSSVRFSTAAAAAASSSSSSSASSSSASSLSLSCVRSSSPLSSSLASSSSFSTAPSTASPLNAEGRKERDKETEGEGKGSQGPKSGRKSLRNRGDAFLAAACAVVDEADEVSEDAPRETQSRGEREIPTALTGEREISTALRGEREIPTALRGEREIPTVLRGGRETPRVAREESESPRVSRKGRKKPRDVKREPSRKERGGEREKKNTCTSSKRTFRPPRILPLSKMQTVNVKLPGGRVLHLGPYHEDQRVYDVKLGVQDKTSLPVDQFVLLFNWTRLHENCFLGPCGLCQQRESPNVFVVHRPLCNCVDKVPHSALVVLAEKNWDSFCRLAADIPGQTRRLLLRLFLLLDTGRASLLPPSSSSSSSSVCLFQHAKRDREEEGREIDLEWGPDTLQVPPSEGRAVEAARMIAAFHRRFADKRNCCTKEAEKEKGKGEGQESGQKEKGKVKESLRVESNFRKLVISFL</sequence>
<proteinExistence type="predicted"/>
<dbReference type="PANTHER" id="PTHR24067">
    <property type="entry name" value="UBIQUITIN-CONJUGATING ENZYME E2"/>
    <property type="match status" value="1"/>
</dbReference>
<feature type="compositionally biased region" description="Low complexity" evidence="1">
    <location>
        <begin position="216"/>
        <end position="234"/>
    </location>
</feature>